<evidence type="ECO:0000313" key="9">
    <source>
        <dbReference type="EMBL" id="GLR66001.1"/>
    </source>
</evidence>
<accession>A0ABQ6A570</accession>
<evidence type="ECO:0000256" key="1">
    <source>
        <dbReference type="ARBA" id="ARBA00004127"/>
    </source>
</evidence>
<dbReference type="Gene3D" id="1.20.5.2700">
    <property type="match status" value="1"/>
</dbReference>
<evidence type="ECO:0000313" key="10">
    <source>
        <dbReference type="Proteomes" id="UP001156641"/>
    </source>
</evidence>
<dbReference type="Pfam" id="PF00361">
    <property type="entry name" value="Proton_antipo_M"/>
    <property type="match status" value="1"/>
</dbReference>
<keyword evidence="4 6" id="KW-0472">Membrane</keyword>
<dbReference type="EMBL" id="BSOS01000007">
    <property type="protein sequence ID" value="GLR66001.1"/>
    <property type="molecule type" value="Genomic_DNA"/>
</dbReference>
<feature type="transmembrane region" description="Helical" evidence="6">
    <location>
        <begin position="458"/>
        <end position="475"/>
    </location>
</feature>
<feature type="transmembrane region" description="Helical" evidence="6">
    <location>
        <begin position="66"/>
        <end position="84"/>
    </location>
</feature>
<dbReference type="NCBIfam" id="NF005141">
    <property type="entry name" value="PRK06590.1"/>
    <property type="match status" value="1"/>
</dbReference>
<dbReference type="PRINTS" id="PR01434">
    <property type="entry name" value="NADHDHGNASE5"/>
</dbReference>
<dbReference type="Pfam" id="PF00662">
    <property type="entry name" value="Proton_antipo_N"/>
    <property type="match status" value="1"/>
</dbReference>
<feature type="transmembrane region" description="Helical" evidence="6">
    <location>
        <begin position="173"/>
        <end position="192"/>
    </location>
</feature>
<dbReference type="NCBIfam" id="TIGR01974">
    <property type="entry name" value="NDH_I_L"/>
    <property type="match status" value="1"/>
</dbReference>
<organism evidence="9 10">
    <name type="scientific">Acidocella aquatica</name>
    <dbReference type="NCBI Taxonomy" id="1922313"/>
    <lineage>
        <taxon>Bacteria</taxon>
        <taxon>Pseudomonadati</taxon>
        <taxon>Pseudomonadota</taxon>
        <taxon>Alphaproteobacteria</taxon>
        <taxon>Acetobacterales</taxon>
        <taxon>Acidocellaceae</taxon>
        <taxon>Acidocella</taxon>
    </lineage>
</organism>
<evidence type="ECO:0000259" key="8">
    <source>
        <dbReference type="Pfam" id="PF00662"/>
    </source>
</evidence>
<feature type="transmembrane region" description="Helical" evidence="6">
    <location>
        <begin position="334"/>
        <end position="356"/>
    </location>
</feature>
<dbReference type="PANTHER" id="PTHR42829:SF2">
    <property type="entry name" value="NADH-UBIQUINONE OXIDOREDUCTASE CHAIN 5"/>
    <property type="match status" value="1"/>
</dbReference>
<feature type="domain" description="NADH:quinone oxidoreductase/Mrp antiporter transmembrane" evidence="7">
    <location>
        <begin position="136"/>
        <end position="430"/>
    </location>
</feature>
<comment type="caution">
    <text evidence="9">The sequence shown here is derived from an EMBL/GenBank/DDBJ whole genome shotgun (WGS) entry which is preliminary data.</text>
</comment>
<feature type="transmembrane region" description="Helical" evidence="6">
    <location>
        <begin position="90"/>
        <end position="107"/>
    </location>
</feature>
<feature type="transmembrane region" description="Helical" evidence="6">
    <location>
        <begin position="508"/>
        <end position="528"/>
    </location>
</feature>
<comment type="subcellular location">
    <subcellularLocation>
        <location evidence="1">Endomembrane system</location>
        <topology evidence="1">Multi-pass membrane protein</topology>
    </subcellularLocation>
    <subcellularLocation>
        <location evidence="5">Membrane</location>
        <topology evidence="5">Multi-pass membrane protein</topology>
    </subcellularLocation>
</comment>
<feature type="transmembrane region" description="Helical" evidence="6">
    <location>
        <begin position="29"/>
        <end position="54"/>
    </location>
</feature>
<evidence type="ECO:0000256" key="6">
    <source>
        <dbReference type="SAM" id="Phobius"/>
    </source>
</evidence>
<name>A0ABQ6A570_9PROT</name>
<evidence type="ECO:0000256" key="3">
    <source>
        <dbReference type="ARBA" id="ARBA00022989"/>
    </source>
</evidence>
<feature type="transmembrane region" description="Helical" evidence="6">
    <location>
        <begin position="377"/>
        <end position="400"/>
    </location>
</feature>
<feature type="domain" description="NADH-Ubiquinone oxidoreductase (complex I) chain 5 N-terminal" evidence="8">
    <location>
        <begin position="70"/>
        <end position="120"/>
    </location>
</feature>
<proteinExistence type="predicted"/>
<feature type="transmembrane region" description="Helical" evidence="6">
    <location>
        <begin position="607"/>
        <end position="627"/>
    </location>
</feature>
<protein>
    <submittedName>
        <fullName evidence="9">NADH-quinone oxidoreductase subunit L</fullName>
    </submittedName>
</protein>
<dbReference type="InterPro" id="IPR001516">
    <property type="entry name" value="Proton_antipo_N"/>
</dbReference>
<evidence type="ECO:0000256" key="2">
    <source>
        <dbReference type="ARBA" id="ARBA00022692"/>
    </source>
</evidence>
<feature type="transmembrane region" description="Helical" evidence="6">
    <location>
        <begin position="142"/>
        <end position="161"/>
    </location>
</feature>
<keyword evidence="10" id="KW-1185">Reference proteome</keyword>
<feature type="transmembrane region" description="Helical" evidence="6">
    <location>
        <begin position="420"/>
        <end position="446"/>
    </location>
</feature>
<gene>
    <name evidence="9" type="primary">nuoL</name>
    <name evidence="9" type="ORF">GCM10010909_06790</name>
</gene>
<dbReference type="RefSeq" id="WP_284256560.1">
    <property type="nucleotide sequence ID" value="NZ_BSOS01000007.1"/>
</dbReference>
<keyword evidence="3 6" id="KW-1133">Transmembrane helix</keyword>
<feature type="transmembrane region" description="Helical" evidence="6">
    <location>
        <begin position="119"/>
        <end position="136"/>
    </location>
</feature>
<feature type="transmembrane region" description="Helical" evidence="6">
    <location>
        <begin position="212"/>
        <end position="231"/>
    </location>
</feature>
<reference evidence="10" key="1">
    <citation type="journal article" date="2019" name="Int. J. Syst. Evol. Microbiol.">
        <title>The Global Catalogue of Microorganisms (GCM) 10K type strain sequencing project: providing services to taxonomists for standard genome sequencing and annotation.</title>
        <authorList>
            <consortium name="The Broad Institute Genomics Platform"/>
            <consortium name="The Broad Institute Genome Sequencing Center for Infectious Disease"/>
            <person name="Wu L."/>
            <person name="Ma J."/>
        </authorList>
    </citation>
    <scope>NUCLEOTIDE SEQUENCE [LARGE SCALE GENOMIC DNA]</scope>
    <source>
        <strain evidence="10">NBRC 112502</strain>
    </source>
</reference>
<sequence length="628" mass="67608">MLHAIWLVPAIPLLGAVILIIGCGRLPSLLVSIIGVGSVALSAIIASFISIGFITTPPPGNAFTIILWHWMAIGSFSPAIGFYLDPLSLIMMLVVTIIGFFILLYSSEFMAGDEGYSRFFAYMNLFVAAMLVLVLARDLLFLYAGWEGVGLCSYLLIGFWYQDPANGLAARKAFIVTRIGDTGLMIGLFLLFTHLGTLEIQPLMLRATQSWPAGSTMPTLAAVLILIGAIGKSAQIPLQTWLPDAMAGPTPVSALIHAATMVTAGVYLIARTHMLFALAPAVQMAVAVIGAATLLVAAFAALNQHDIKRILAYSTISQIGYMFLALGVGAWSAAIFHFMVHAFFKALLFLAAGAITMRLHHEHDIFRMGGLARRLPVAFWSFFIGAASLAALPLITAGFYSKEMILSATWAEGGRIPVLWAAGVITAFLTSLYIFRAVFIVFFGDLKTPVSGHYGPRITLPLIALSLLALIGGFVETPEGLGGITLFSKFLASVFGEAPVVSGSAANLRLLAASLVSLAGAGLAYALYMRSSPRFTAWAATPAVLGWRRFLFTGWGFDRLYNALAVRPFLAIVRVNRNDAVDYVYQIIALTCRMAHQFLHQSQTGRIRWYAGWLAAGSLVTIAISVLQ</sequence>
<evidence type="ECO:0000256" key="5">
    <source>
        <dbReference type="RuleBase" id="RU000320"/>
    </source>
</evidence>
<dbReference type="InterPro" id="IPR001750">
    <property type="entry name" value="ND/Mrp_TM"/>
</dbReference>
<dbReference type="PANTHER" id="PTHR42829">
    <property type="entry name" value="NADH-UBIQUINONE OXIDOREDUCTASE CHAIN 5"/>
    <property type="match status" value="1"/>
</dbReference>
<feature type="transmembrane region" description="Helical" evidence="6">
    <location>
        <begin position="310"/>
        <end position="328"/>
    </location>
</feature>
<feature type="transmembrane region" description="Helical" evidence="6">
    <location>
        <begin position="282"/>
        <end position="303"/>
    </location>
</feature>
<feature type="transmembrane region" description="Helical" evidence="6">
    <location>
        <begin position="252"/>
        <end position="270"/>
    </location>
</feature>
<dbReference type="InterPro" id="IPR003945">
    <property type="entry name" value="NU5C-like"/>
</dbReference>
<keyword evidence="2 5" id="KW-0812">Transmembrane</keyword>
<evidence type="ECO:0000259" key="7">
    <source>
        <dbReference type="Pfam" id="PF00361"/>
    </source>
</evidence>
<dbReference type="InterPro" id="IPR018393">
    <property type="entry name" value="NADHpl_OxRdtase_5_subgr"/>
</dbReference>
<evidence type="ECO:0000256" key="4">
    <source>
        <dbReference type="ARBA" id="ARBA00023136"/>
    </source>
</evidence>
<dbReference type="Proteomes" id="UP001156641">
    <property type="component" value="Unassembled WGS sequence"/>
</dbReference>